<organism evidence="10 11">
    <name type="scientific">Methanogenium marinum</name>
    <dbReference type="NCBI Taxonomy" id="348610"/>
    <lineage>
        <taxon>Archaea</taxon>
        <taxon>Methanobacteriati</taxon>
        <taxon>Methanobacteriota</taxon>
        <taxon>Stenosarchaea group</taxon>
        <taxon>Methanomicrobia</taxon>
        <taxon>Methanomicrobiales</taxon>
        <taxon>Methanomicrobiaceae</taxon>
        <taxon>Methanogenium</taxon>
    </lineage>
</organism>
<protein>
    <submittedName>
        <fullName evidence="10">5-amino-6-(D-ribitylamino)uracil--L-tyrosine 4-hydroxyphenyl transferase CofH</fullName>
        <ecNumber evidence="10">2.5.1.147</ecNumber>
    </submittedName>
</protein>
<feature type="binding site" evidence="8">
    <location>
        <position position="139"/>
    </location>
    <ligand>
        <name>(3R)-3-methyl-D-ornithine</name>
        <dbReference type="ChEBI" id="CHEBI:64642"/>
    </ligand>
</feature>
<feature type="binding site" evidence="8">
    <location>
        <position position="69"/>
    </location>
    <ligand>
        <name>S-adenosyl-L-methionine</name>
        <dbReference type="ChEBI" id="CHEBI:59789"/>
    </ligand>
</feature>
<dbReference type="SFLD" id="SFLDG01388">
    <property type="entry name" value="7_8-didemethyl-8-hydroxy-5-dea"/>
    <property type="match status" value="1"/>
</dbReference>
<dbReference type="InterPro" id="IPR045567">
    <property type="entry name" value="CofH/MnqC-like_C"/>
</dbReference>
<dbReference type="InterPro" id="IPR058240">
    <property type="entry name" value="rSAM_sf"/>
</dbReference>
<dbReference type="Pfam" id="PF19288">
    <property type="entry name" value="CofH_C"/>
    <property type="match status" value="1"/>
</dbReference>
<evidence type="ECO:0000256" key="6">
    <source>
        <dbReference type="ARBA" id="ARBA00023014"/>
    </source>
</evidence>
<dbReference type="InterPro" id="IPR013785">
    <property type="entry name" value="Aldolase_TIM"/>
</dbReference>
<feature type="binding site" evidence="7">
    <location>
        <position position="63"/>
    </location>
    <ligand>
        <name>[4Fe-4S] cluster</name>
        <dbReference type="ChEBI" id="CHEBI:49883"/>
        <note>4Fe-4S-S-AdoMet</note>
    </ligand>
</feature>
<gene>
    <name evidence="10" type="primary">cofH</name>
    <name evidence="10" type="ORF">L0665_07460</name>
</gene>
<feature type="domain" description="Radical SAM core" evidence="9">
    <location>
        <begin position="49"/>
        <end position="283"/>
    </location>
</feature>
<dbReference type="PANTHER" id="PTHR43076:SF1">
    <property type="entry name" value="LIPOYL SYNTHASE 2"/>
    <property type="match status" value="1"/>
</dbReference>
<dbReference type="SUPFAM" id="SSF102114">
    <property type="entry name" value="Radical SAM enzymes"/>
    <property type="match status" value="1"/>
</dbReference>
<dbReference type="NCBIfam" id="TIGR03551">
    <property type="entry name" value="F420_cofH"/>
    <property type="match status" value="1"/>
</dbReference>
<dbReference type="SFLD" id="SFLDS00029">
    <property type="entry name" value="Radical_SAM"/>
    <property type="match status" value="1"/>
</dbReference>
<comment type="cofactor">
    <cofactor evidence="7">
        <name>[4Fe-4S] cluster</name>
        <dbReference type="ChEBI" id="CHEBI:49883"/>
    </cofactor>
    <text evidence="7">Binds 1 [4Fe-4S] cluster. The cluster is coordinated with 3 cysteines and an exchangeable S-adenosyl-L-methionine.</text>
</comment>
<dbReference type="Gene3D" id="3.20.20.70">
    <property type="entry name" value="Aldolase class I"/>
    <property type="match status" value="1"/>
</dbReference>
<evidence type="ECO:0000313" key="10">
    <source>
        <dbReference type="EMBL" id="MDE4908449.1"/>
    </source>
</evidence>
<dbReference type="Proteomes" id="UP001143747">
    <property type="component" value="Unassembled WGS sequence"/>
</dbReference>
<dbReference type="PROSITE" id="PS51918">
    <property type="entry name" value="RADICAL_SAM"/>
    <property type="match status" value="1"/>
</dbReference>
<evidence type="ECO:0000256" key="3">
    <source>
        <dbReference type="ARBA" id="ARBA00022691"/>
    </source>
</evidence>
<evidence type="ECO:0000256" key="4">
    <source>
        <dbReference type="ARBA" id="ARBA00022723"/>
    </source>
</evidence>
<evidence type="ECO:0000256" key="7">
    <source>
        <dbReference type="PIRSR" id="PIRSR004762-1"/>
    </source>
</evidence>
<keyword evidence="4" id="KW-0479">Metal-binding</keyword>
<feature type="binding site" evidence="8">
    <location>
        <position position="175"/>
    </location>
    <ligand>
        <name>S-adenosyl-L-methionine</name>
        <dbReference type="ChEBI" id="CHEBI:59789"/>
    </ligand>
</feature>
<keyword evidence="5 7" id="KW-0408">Iron</keyword>
<dbReference type="RefSeq" id="WP_274925077.1">
    <property type="nucleotide sequence ID" value="NZ_JAKELO010000002.1"/>
</dbReference>
<dbReference type="PIRSF" id="PIRSF004762">
    <property type="entry name" value="CHP00423"/>
    <property type="match status" value="1"/>
</dbReference>
<dbReference type="Pfam" id="PF04055">
    <property type="entry name" value="Radical_SAM"/>
    <property type="match status" value="1"/>
</dbReference>
<dbReference type="SFLD" id="SFLDG01064">
    <property type="entry name" value="F420__menaquinone_cofactor_bio"/>
    <property type="match status" value="1"/>
</dbReference>
<dbReference type="EC" id="2.5.1.147" evidence="10"/>
<evidence type="ECO:0000256" key="5">
    <source>
        <dbReference type="ARBA" id="ARBA00023004"/>
    </source>
</evidence>
<dbReference type="NCBIfam" id="TIGR00423">
    <property type="entry name" value="CofH family radical SAM protein"/>
    <property type="match status" value="1"/>
</dbReference>
<dbReference type="InterPro" id="IPR020050">
    <property type="entry name" value="FO_synthase_su2"/>
</dbReference>
<dbReference type="GO" id="GO:0141093">
    <property type="term" value="F:5-amino-6-(D-ribitylamino)uracil--L-tyrosine 4-hydroxyphenyl transferase activity"/>
    <property type="evidence" value="ECO:0007669"/>
    <property type="project" value="UniProtKB-EC"/>
</dbReference>
<dbReference type="EMBL" id="JAKELO010000002">
    <property type="protein sequence ID" value="MDE4908449.1"/>
    <property type="molecule type" value="Genomic_DNA"/>
</dbReference>
<feature type="binding site" evidence="8">
    <location>
        <position position="291"/>
    </location>
    <ligand>
        <name>(3R)-3-methyl-D-ornithine</name>
        <dbReference type="ChEBI" id="CHEBI:64642"/>
    </ligand>
</feature>
<proteinExistence type="predicted"/>
<dbReference type="CDD" id="cd01335">
    <property type="entry name" value="Radical_SAM"/>
    <property type="match status" value="1"/>
</dbReference>
<dbReference type="PANTHER" id="PTHR43076">
    <property type="entry name" value="FO SYNTHASE (COFH)"/>
    <property type="match status" value="1"/>
</dbReference>
<keyword evidence="11" id="KW-1185">Reference proteome</keyword>
<evidence type="ECO:0000259" key="9">
    <source>
        <dbReference type="PROSITE" id="PS51918"/>
    </source>
</evidence>
<accession>A0A9Q4KTI9</accession>
<comment type="caution">
    <text evidence="10">The sequence shown here is derived from an EMBL/GenBank/DDBJ whole genome shotgun (WGS) entry which is preliminary data.</text>
</comment>
<dbReference type="GO" id="GO:0044689">
    <property type="term" value="F:7,8-didemethyl-8-hydroxy-5-deazariboflavin synthase activity"/>
    <property type="evidence" value="ECO:0007669"/>
    <property type="project" value="TreeGrafter"/>
</dbReference>
<dbReference type="InterPro" id="IPR034405">
    <property type="entry name" value="F420"/>
</dbReference>
<evidence type="ECO:0000256" key="1">
    <source>
        <dbReference type="ARBA" id="ARBA00022485"/>
    </source>
</evidence>
<reference evidence="10" key="1">
    <citation type="submission" date="2022-01" db="EMBL/GenBank/DDBJ databases">
        <title>Draft genome of Methanogenium marinum DSM 15558.</title>
        <authorList>
            <person name="Chen S.-C."/>
            <person name="You Y.-T."/>
        </authorList>
    </citation>
    <scope>NUCLEOTIDE SEQUENCE</scope>
    <source>
        <strain evidence="10">DSM 15558</strain>
    </source>
</reference>
<keyword evidence="6 7" id="KW-0411">Iron-sulfur</keyword>
<dbReference type="AlphaFoldDB" id="A0A9Q4KTI9"/>
<sequence>MKELLEDVLEGHRLTSAEAAGLLKARGSDVWEITAAADLIREQTVGDVVTYVRNQNIHITNICRNLCRFCAFGRPPGAPDAYNVGDAGIRAQVTLAKERKVTELCFLSGVNPDFSAERYAEMIGIAHGIMPEADIHTMSPDEITWAATKSGISTGEVIEMVRDAGLGTMQGTGAEILVDSVRQQFCPNKILTAEWSRIITEAHNKGLKSTATIMYGSLDTADDRAEHFGVIRDIQDETGGFTEFIPLPFIHENTPLAKAGLVFGGSIGREDILMFAVSRLFFDNIRNIQISWGKVGERMASLGLMAGGNDFGGTMFTDEVSVEAGAAAADYFDPADMQRITNDLGRTLRQRSTVYGLID</sequence>
<dbReference type="SFLD" id="SFLDG01389">
    <property type="entry name" value="menaquinone_synthsis_involved"/>
    <property type="match status" value="1"/>
</dbReference>
<evidence type="ECO:0000256" key="8">
    <source>
        <dbReference type="PIRSR" id="PIRSR004762-2"/>
    </source>
</evidence>
<keyword evidence="3 7" id="KW-0949">S-adenosyl-L-methionine</keyword>
<keyword evidence="2 10" id="KW-0808">Transferase</keyword>
<dbReference type="InterPro" id="IPR019940">
    <property type="entry name" value="CofH_family"/>
</dbReference>
<name>A0A9Q4KTI9_9EURY</name>
<evidence type="ECO:0000256" key="2">
    <source>
        <dbReference type="ARBA" id="ARBA00022679"/>
    </source>
</evidence>
<dbReference type="GO" id="GO:0051539">
    <property type="term" value="F:4 iron, 4 sulfur cluster binding"/>
    <property type="evidence" value="ECO:0007669"/>
    <property type="project" value="UniProtKB-KW"/>
</dbReference>
<dbReference type="GO" id="GO:0046872">
    <property type="term" value="F:metal ion binding"/>
    <property type="evidence" value="ECO:0007669"/>
    <property type="project" value="UniProtKB-KW"/>
</dbReference>
<feature type="binding site" evidence="7">
    <location>
        <position position="67"/>
    </location>
    <ligand>
        <name>[4Fe-4S] cluster</name>
        <dbReference type="ChEBI" id="CHEBI:49883"/>
        <note>4Fe-4S-S-AdoMet</note>
    </ligand>
</feature>
<evidence type="ECO:0000313" key="11">
    <source>
        <dbReference type="Proteomes" id="UP001143747"/>
    </source>
</evidence>
<keyword evidence="1 7" id="KW-0004">4Fe-4S</keyword>
<feature type="binding site" evidence="7">
    <location>
        <position position="70"/>
    </location>
    <ligand>
        <name>[4Fe-4S] cluster</name>
        <dbReference type="ChEBI" id="CHEBI:49883"/>
        <note>4Fe-4S-S-AdoMet</note>
    </ligand>
</feature>
<dbReference type="InterPro" id="IPR007197">
    <property type="entry name" value="rSAM"/>
</dbReference>